<dbReference type="Gene3D" id="1.25.10.10">
    <property type="entry name" value="Leucine-rich Repeat Variant"/>
    <property type="match status" value="2"/>
</dbReference>
<proteinExistence type="predicted"/>
<sequence length="522" mass="57732">MPTPEQIWEDADHATRRLAGVALNPSAPQDVLLHLLANAPLAVRMVLCRDRVLPEAVVDAVIGHPDHRTRSFFARNPHVAPAQRVRLVDDPHWFVHAHLAEAPRVTAPAEPRPLPDDAVVRMMNTFDPEHLGGTFYRQFSLTLRRSMATHPDAKVRAWGVDMWGWQDAKTRAALLADPDDEVRRRARHRLRHEDPVWVESVLPDRSCHARAGALLHDALSRAVVDSVLTAPAGPADRQMIAANPSLPPDVVVLLAGDPDPEVRWHIARRTDLGPVERRALVADPEPEVRRTVARHRDLDHDELRVLAADPDPGVRLSVSLHPAWTEEERAAIDYEVPLDGPFCFYPERLFPRDPEAVRRDALSGHPVLRRKAARERTLPPDLVARLAADDDLGVRVLLAQNQPHVPAALLLRSFLEYTGSERAHLVTRPGFPTYGLAAHADDEDPAVRALAARDPGTPSATVARLTRDPEPAVRAAFARHPNLPPSLLAELLDDEELAFHAAANPALAESTLRALVRALPVS</sequence>
<reference evidence="1 2" key="1">
    <citation type="submission" date="2023-07" db="EMBL/GenBank/DDBJ databases">
        <title>Comparative genomics of wheat-associated soil bacteria to identify genetic determinants of phenazine resistance.</title>
        <authorList>
            <person name="Mouncey N."/>
        </authorList>
    </citation>
    <scope>NUCLEOTIDE SEQUENCE [LARGE SCALE GENOMIC DNA]</scope>
    <source>
        <strain evidence="1 2">B2I6</strain>
    </source>
</reference>
<comment type="caution">
    <text evidence="1">The sequence shown here is derived from an EMBL/GenBank/DDBJ whole genome shotgun (WGS) entry which is preliminary data.</text>
</comment>
<dbReference type="SUPFAM" id="SSF48371">
    <property type="entry name" value="ARM repeat"/>
    <property type="match status" value="1"/>
</dbReference>
<evidence type="ECO:0000313" key="2">
    <source>
        <dbReference type="Proteomes" id="UP001230654"/>
    </source>
</evidence>
<accession>A0ABU0P1A3</accession>
<keyword evidence="2" id="KW-1185">Reference proteome</keyword>
<protein>
    <recommendedName>
        <fullName evidence="3">Leucine rich repeat (LRR) protein</fullName>
    </recommendedName>
</protein>
<dbReference type="EMBL" id="JAUSWV010000002">
    <property type="protein sequence ID" value="MDQ0585124.1"/>
    <property type="molecule type" value="Genomic_DNA"/>
</dbReference>
<gene>
    <name evidence="1" type="ORF">QF030_007302</name>
</gene>
<dbReference type="InterPro" id="IPR011989">
    <property type="entry name" value="ARM-like"/>
</dbReference>
<dbReference type="Proteomes" id="UP001230654">
    <property type="component" value="Unassembled WGS sequence"/>
</dbReference>
<dbReference type="RefSeq" id="WP_307166842.1">
    <property type="nucleotide sequence ID" value="NZ_JAUSWV010000002.1"/>
</dbReference>
<organism evidence="1 2">
    <name type="scientific">Streptomyces rishiriensis</name>
    <dbReference type="NCBI Taxonomy" id="68264"/>
    <lineage>
        <taxon>Bacteria</taxon>
        <taxon>Bacillati</taxon>
        <taxon>Actinomycetota</taxon>
        <taxon>Actinomycetes</taxon>
        <taxon>Kitasatosporales</taxon>
        <taxon>Streptomycetaceae</taxon>
        <taxon>Streptomyces</taxon>
    </lineage>
</organism>
<name>A0ABU0P1A3_STRRH</name>
<evidence type="ECO:0000313" key="1">
    <source>
        <dbReference type="EMBL" id="MDQ0585124.1"/>
    </source>
</evidence>
<evidence type="ECO:0008006" key="3">
    <source>
        <dbReference type="Google" id="ProtNLM"/>
    </source>
</evidence>
<dbReference type="InterPro" id="IPR016024">
    <property type="entry name" value="ARM-type_fold"/>
</dbReference>